<name>A0ABR1JC66_9AGAR</name>
<protein>
    <submittedName>
        <fullName evidence="2">Uncharacterized protein</fullName>
    </submittedName>
</protein>
<sequence length="280" mass="30707">MDTDPLSDTVPPRYAVESDEEDEFNPLEKTSSQDEPLPKPEIKLVGDIPKGRSLVFATGDAGKYWAKGAKLSEQAAAVMVNNIQVGLVFTPSWTNSTIIISETFTRLPLNYMHDYSSFLLNELQPPSVSLLDVYPAPTYISPEPIALQDAPIRYLSTTSVDSTIKSNAQPFSPPNMIHSNTSASLLASVGFKPSLKGTLILLPFPRVPAPPPKTLQHSDFSHLSEDEYQWTETFMNTAQKLLFDAVGEELKEAWHTPKNSHLPTSPSQAASTLGEGGMYI</sequence>
<evidence type="ECO:0000313" key="3">
    <source>
        <dbReference type="Proteomes" id="UP001498398"/>
    </source>
</evidence>
<feature type="compositionally biased region" description="Polar residues" evidence="1">
    <location>
        <begin position="257"/>
        <end position="271"/>
    </location>
</feature>
<dbReference type="Proteomes" id="UP001498398">
    <property type="component" value="Unassembled WGS sequence"/>
</dbReference>
<keyword evidence="3" id="KW-1185">Reference proteome</keyword>
<evidence type="ECO:0000256" key="1">
    <source>
        <dbReference type="SAM" id="MobiDB-lite"/>
    </source>
</evidence>
<evidence type="ECO:0000313" key="2">
    <source>
        <dbReference type="EMBL" id="KAK7457007.1"/>
    </source>
</evidence>
<accession>A0ABR1JC66</accession>
<comment type="caution">
    <text evidence="2">The sequence shown here is derived from an EMBL/GenBank/DDBJ whole genome shotgun (WGS) entry which is preliminary data.</text>
</comment>
<reference evidence="2 3" key="1">
    <citation type="submission" date="2024-01" db="EMBL/GenBank/DDBJ databases">
        <title>A draft genome for the cacao thread blight pathogen Marasmiellus scandens.</title>
        <authorList>
            <person name="Baruah I.K."/>
            <person name="Leung J."/>
            <person name="Bukari Y."/>
            <person name="Amoako-Attah I."/>
            <person name="Meinhardt L.W."/>
            <person name="Bailey B.A."/>
            <person name="Cohen S.P."/>
        </authorList>
    </citation>
    <scope>NUCLEOTIDE SEQUENCE [LARGE SCALE GENOMIC DNA]</scope>
    <source>
        <strain evidence="2 3">GH-19</strain>
    </source>
</reference>
<feature type="region of interest" description="Disordered" evidence="1">
    <location>
        <begin position="256"/>
        <end position="280"/>
    </location>
</feature>
<gene>
    <name evidence="2" type="ORF">VKT23_010310</name>
</gene>
<proteinExistence type="predicted"/>
<organism evidence="2 3">
    <name type="scientific">Marasmiellus scandens</name>
    <dbReference type="NCBI Taxonomy" id="2682957"/>
    <lineage>
        <taxon>Eukaryota</taxon>
        <taxon>Fungi</taxon>
        <taxon>Dikarya</taxon>
        <taxon>Basidiomycota</taxon>
        <taxon>Agaricomycotina</taxon>
        <taxon>Agaricomycetes</taxon>
        <taxon>Agaricomycetidae</taxon>
        <taxon>Agaricales</taxon>
        <taxon>Marasmiineae</taxon>
        <taxon>Omphalotaceae</taxon>
        <taxon>Marasmiellus</taxon>
    </lineage>
</organism>
<dbReference type="EMBL" id="JBANRG010000020">
    <property type="protein sequence ID" value="KAK7457007.1"/>
    <property type="molecule type" value="Genomic_DNA"/>
</dbReference>
<feature type="region of interest" description="Disordered" evidence="1">
    <location>
        <begin position="1"/>
        <end position="39"/>
    </location>
</feature>